<gene>
    <name evidence="2" type="ORF">SCF082_LOCUS4727</name>
</gene>
<evidence type="ECO:0000313" key="2">
    <source>
        <dbReference type="EMBL" id="CAK8996306.1"/>
    </source>
</evidence>
<protein>
    <submittedName>
        <fullName evidence="2">Uncharacterized protein</fullName>
    </submittedName>
</protein>
<sequence length="114" mass="13579">MILKLRQIMTLELRQIMTLKLRQIMIKLRQIMTLKLRQIMTLKLRQIMTLELERIMTLVTTTQSLPMTGDQMRSCVLTTLFLHKMPHMKIRRTMTKDPRATTSKPKRLQRTSPS</sequence>
<evidence type="ECO:0000313" key="3">
    <source>
        <dbReference type="Proteomes" id="UP001642464"/>
    </source>
</evidence>
<keyword evidence="3" id="KW-1185">Reference proteome</keyword>
<feature type="region of interest" description="Disordered" evidence="1">
    <location>
        <begin position="91"/>
        <end position="114"/>
    </location>
</feature>
<organism evidence="2 3">
    <name type="scientific">Durusdinium trenchii</name>
    <dbReference type="NCBI Taxonomy" id="1381693"/>
    <lineage>
        <taxon>Eukaryota</taxon>
        <taxon>Sar</taxon>
        <taxon>Alveolata</taxon>
        <taxon>Dinophyceae</taxon>
        <taxon>Suessiales</taxon>
        <taxon>Symbiodiniaceae</taxon>
        <taxon>Durusdinium</taxon>
    </lineage>
</organism>
<dbReference type="EMBL" id="CAXAMM010002481">
    <property type="protein sequence ID" value="CAK8996306.1"/>
    <property type="molecule type" value="Genomic_DNA"/>
</dbReference>
<reference evidence="2 3" key="1">
    <citation type="submission" date="2024-02" db="EMBL/GenBank/DDBJ databases">
        <authorList>
            <person name="Chen Y."/>
            <person name="Shah S."/>
            <person name="Dougan E. K."/>
            <person name="Thang M."/>
            <person name="Chan C."/>
        </authorList>
    </citation>
    <scope>NUCLEOTIDE SEQUENCE [LARGE SCALE GENOMIC DNA]</scope>
</reference>
<accession>A0ABP0I2V5</accession>
<dbReference type="Proteomes" id="UP001642464">
    <property type="component" value="Unassembled WGS sequence"/>
</dbReference>
<evidence type="ECO:0000256" key="1">
    <source>
        <dbReference type="SAM" id="MobiDB-lite"/>
    </source>
</evidence>
<feature type="compositionally biased region" description="Basic residues" evidence="1">
    <location>
        <begin position="104"/>
        <end position="114"/>
    </location>
</feature>
<comment type="caution">
    <text evidence="2">The sequence shown here is derived from an EMBL/GenBank/DDBJ whole genome shotgun (WGS) entry which is preliminary data.</text>
</comment>
<name>A0ABP0I2V5_9DINO</name>
<proteinExistence type="predicted"/>